<keyword evidence="2 4" id="KW-0808">Transferase</keyword>
<dbReference type="SMART" id="SM01266">
    <property type="entry name" value="Mac"/>
    <property type="match status" value="1"/>
</dbReference>
<feature type="domain" description="Maltose/galactoside acetyltransferase" evidence="3">
    <location>
        <begin position="4"/>
        <end position="58"/>
    </location>
</feature>
<feature type="non-terminal residue" evidence="4">
    <location>
        <position position="58"/>
    </location>
</feature>
<protein>
    <submittedName>
        <fullName evidence="4">Maltose O-acetyltransferase</fullName>
    </submittedName>
</protein>
<comment type="similarity">
    <text evidence="1">Belongs to the transferase hexapeptide repeat family.</text>
</comment>
<evidence type="ECO:0000256" key="1">
    <source>
        <dbReference type="ARBA" id="ARBA00007274"/>
    </source>
</evidence>
<evidence type="ECO:0000259" key="3">
    <source>
        <dbReference type="SMART" id="SM01266"/>
    </source>
</evidence>
<reference evidence="4" key="1">
    <citation type="journal article" date="2012" name="PLoS ONE">
        <title>Gene sets for utilization of primary and secondary nutrition supplies in the distal gut of endangered iberian lynx.</title>
        <authorList>
            <person name="Alcaide M."/>
            <person name="Messina E."/>
            <person name="Richter M."/>
            <person name="Bargiela R."/>
            <person name="Peplies J."/>
            <person name="Huws S.A."/>
            <person name="Newbold C.J."/>
            <person name="Golyshin P.N."/>
            <person name="Simon M.A."/>
            <person name="Lopez G."/>
            <person name="Yakimov M.M."/>
            <person name="Ferrer M."/>
        </authorList>
    </citation>
    <scope>NUCLEOTIDE SEQUENCE</scope>
</reference>
<dbReference type="InterPro" id="IPR024688">
    <property type="entry name" value="Mac_dom"/>
</dbReference>
<comment type="caution">
    <text evidence="4">The sequence shown here is derived from an EMBL/GenBank/DDBJ whole genome shotgun (WGS) entry which is preliminary data.</text>
</comment>
<dbReference type="GO" id="GO:0016407">
    <property type="term" value="F:acetyltransferase activity"/>
    <property type="evidence" value="ECO:0007669"/>
    <property type="project" value="InterPro"/>
</dbReference>
<evidence type="ECO:0000256" key="2">
    <source>
        <dbReference type="ARBA" id="ARBA00022679"/>
    </source>
</evidence>
<evidence type="ECO:0000313" key="4">
    <source>
        <dbReference type="EMBL" id="EJX05875.1"/>
    </source>
</evidence>
<proteinExistence type="inferred from homology"/>
<name>J9GYG0_9ZZZZ</name>
<gene>
    <name evidence="4" type="ORF">EVA_06015</name>
</gene>
<organism evidence="4">
    <name type="scientific">gut metagenome</name>
    <dbReference type="NCBI Taxonomy" id="749906"/>
    <lineage>
        <taxon>unclassified sequences</taxon>
        <taxon>metagenomes</taxon>
        <taxon>organismal metagenomes</taxon>
    </lineage>
</organism>
<sequence length="58" mass="6842">MTEKEKMLNGILYDANNDKELIEERLKAKKLCFKFNNISPENEIEQKKIIERLFGIIG</sequence>
<accession>J9GYG0</accession>
<dbReference type="Pfam" id="PF12464">
    <property type="entry name" value="Mac"/>
    <property type="match status" value="1"/>
</dbReference>
<dbReference type="Gene3D" id="2.160.10.10">
    <property type="entry name" value="Hexapeptide repeat proteins"/>
    <property type="match status" value="1"/>
</dbReference>
<dbReference type="AlphaFoldDB" id="J9GYG0"/>
<dbReference type="EMBL" id="AMCI01001331">
    <property type="protein sequence ID" value="EJX05875.1"/>
    <property type="molecule type" value="Genomic_DNA"/>
</dbReference>